<organism evidence="1 2">
    <name type="scientific">Humibacillus xanthopallidus</name>
    <dbReference type="NCBI Taxonomy" id="412689"/>
    <lineage>
        <taxon>Bacteria</taxon>
        <taxon>Bacillati</taxon>
        <taxon>Actinomycetota</taxon>
        <taxon>Actinomycetes</taxon>
        <taxon>Micrococcales</taxon>
        <taxon>Intrasporangiaceae</taxon>
        <taxon>Humibacillus</taxon>
    </lineage>
</organism>
<gene>
    <name evidence="1" type="ORF">FBY41_1257</name>
</gene>
<comment type="caution">
    <text evidence="1">The sequence shown here is derived from an EMBL/GenBank/DDBJ whole genome shotgun (WGS) entry which is preliminary data.</text>
</comment>
<protein>
    <recommendedName>
        <fullName evidence="3">Cyclase</fullName>
    </recommendedName>
</protein>
<dbReference type="Proteomes" id="UP000316747">
    <property type="component" value="Unassembled WGS sequence"/>
</dbReference>
<dbReference type="RefSeq" id="WP_141842454.1">
    <property type="nucleotide sequence ID" value="NZ_VFPM01000001.1"/>
</dbReference>
<dbReference type="OrthoDB" id="4578588at2"/>
<name>A0A543I2R2_9MICO</name>
<evidence type="ECO:0000313" key="1">
    <source>
        <dbReference type="EMBL" id="TQM64875.1"/>
    </source>
</evidence>
<reference evidence="1 2" key="1">
    <citation type="submission" date="2019-06" db="EMBL/GenBank/DDBJ databases">
        <title>Genome sequencing of plant associated microbes to promote plant fitness in Sorghum bicolor and Oryza sativa.</title>
        <authorList>
            <person name="Coleman-Derr D."/>
        </authorList>
    </citation>
    <scope>NUCLEOTIDE SEQUENCE [LARGE SCALE GENOMIC DNA]</scope>
    <source>
        <strain evidence="1 2">KV-663</strain>
    </source>
</reference>
<keyword evidence="2" id="KW-1185">Reference proteome</keyword>
<accession>A0A543I2R2</accession>
<proteinExistence type="predicted"/>
<evidence type="ECO:0008006" key="3">
    <source>
        <dbReference type="Google" id="ProtNLM"/>
    </source>
</evidence>
<dbReference type="AlphaFoldDB" id="A0A543I2R2"/>
<evidence type="ECO:0000313" key="2">
    <source>
        <dbReference type="Proteomes" id="UP000316747"/>
    </source>
</evidence>
<sequence length="95" mass="10714">MSTLHIEHAISDYGTWKAAFDRFEGVRAEAGVRRHTIRRPVDDPTYVLIDLEFDRTDEAARFLGFLRAKVWSTPDNSPALIGSPVARVLETVDSI</sequence>
<dbReference type="EMBL" id="VFPM01000001">
    <property type="protein sequence ID" value="TQM64875.1"/>
    <property type="molecule type" value="Genomic_DNA"/>
</dbReference>